<evidence type="ECO:0000313" key="9">
    <source>
        <dbReference type="EMBL" id="MBC6449236.1"/>
    </source>
</evidence>
<name>A0ABR7L955_9PSEU</name>
<keyword evidence="5 7" id="KW-1133">Transmembrane helix</keyword>
<reference evidence="9 10" key="1">
    <citation type="submission" date="2020-06" db="EMBL/GenBank/DDBJ databases">
        <title>Actinokineospora xiongansis sp. nov., isolated from soil of Baiyangdian.</title>
        <authorList>
            <person name="Zhang X."/>
        </authorList>
    </citation>
    <scope>NUCLEOTIDE SEQUENCE [LARGE SCALE GENOMIC DNA]</scope>
    <source>
        <strain evidence="9 10">HBU206404</strain>
    </source>
</reference>
<accession>A0ABR7L955</accession>
<dbReference type="GO" id="GO:0006508">
    <property type="term" value="P:proteolysis"/>
    <property type="evidence" value="ECO:0007669"/>
    <property type="project" value="UniProtKB-KW"/>
</dbReference>
<organism evidence="9 10">
    <name type="scientific">Actinokineospora xionganensis</name>
    <dbReference type="NCBI Taxonomy" id="2684470"/>
    <lineage>
        <taxon>Bacteria</taxon>
        <taxon>Bacillati</taxon>
        <taxon>Actinomycetota</taxon>
        <taxon>Actinomycetes</taxon>
        <taxon>Pseudonocardiales</taxon>
        <taxon>Pseudonocardiaceae</taxon>
        <taxon>Actinokineospora</taxon>
    </lineage>
</organism>
<dbReference type="SUPFAM" id="SSF144091">
    <property type="entry name" value="Rhomboid-like"/>
    <property type="match status" value="1"/>
</dbReference>
<evidence type="ECO:0000256" key="4">
    <source>
        <dbReference type="ARBA" id="ARBA00022801"/>
    </source>
</evidence>
<feature type="transmembrane region" description="Helical" evidence="7">
    <location>
        <begin position="162"/>
        <end position="181"/>
    </location>
</feature>
<evidence type="ECO:0000256" key="7">
    <source>
        <dbReference type="SAM" id="Phobius"/>
    </source>
</evidence>
<comment type="subcellular location">
    <subcellularLocation>
        <location evidence="1">Membrane</location>
        <topology evidence="1">Multi-pass membrane protein</topology>
    </subcellularLocation>
</comment>
<dbReference type="EMBL" id="JABVED010000010">
    <property type="protein sequence ID" value="MBC6449236.1"/>
    <property type="molecule type" value="Genomic_DNA"/>
</dbReference>
<gene>
    <name evidence="9" type="ORF">GPZ80_18890</name>
</gene>
<dbReference type="GO" id="GO:0008233">
    <property type="term" value="F:peptidase activity"/>
    <property type="evidence" value="ECO:0007669"/>
    <property type="project" value="UniProtKB-KW"/>
</dbReference>
<feature type="domain" description="Peptidase S54 rhomboid" evidence="8">
    <location>
        <begin position="122"/>
        <end position="254"/>
    </location>
</feature>
<dbReference type="Proteomes" id="UP000734823">
    <property type="component" value="Unassembled WGS sequence"/>
</dbReference>
<dbReference type="SUPFAM" id="SSF57845">
    <property type="entry name" value="B-box zinc-binding domain"/>
    <property type="match status" value="1"/>
</dbReference>
<dbReference type="InterPro" id="IPR050925">
    <property type="entry name" value="Rhomboid_protease_S54"/>
</dbReference>
<feature type="transmembrane region" description="Helical" evidence="7">
    <location>
        <begin position="77"/>
        <end position="96"/>
    </location>
</feature>
<comment type="similarity">
    <text evidence="2">Belongs to the peptidase S54 family.</text>
</comment>
<proteinExistence type="inferred from homology"/>
<evidence type="ECO:0000256" key="5">
    <source>
        <dbReference type="ARBA" id="ARBA00022989"/>
    </source>
</evidence>
<evidence type="ECO:0000256" key="1">
    <source>
        <dbReference type="ARBA" id="ARBA00004141"/>
    </source>
</evidence>
<dbReference type="InterPro" id="IPR035952">
    <property type="entry name" value="Rhomboid-like_sf"/>
</dbReference>
<comment type="caution">
    <text evidence="9">The sequence shown here is derived from an EMBL/GenBank/DDBJ whole genome shotgun (WGS) entry which is preliminary data.</text>
</comment>
<evidence type="ECO:0000256" key="2">
    <source>
        <dbReference type="ARBA" id="ARBA00009045"/>
    </source>
</evidence>
<dbReference type="Pfam" id="PF01694">
    <property type="entry name" value="Rhomboid"/>
    <property type="match status" value="1"/>
</dbReference>
<evidence type="ECO:0000313" key="10">
    <source>
        <dbReference type="Proteomes" id="UP000734823"/>
    </source>
</evidence>
<feature type="transmembrane region" description="Helical" evidence="7">
    <location>
        <begin position="264"/>
        <end position="283"/>
    </location>
</feature>
<evidence type="ECO:0000259" key="8">
    <source>
        <dbReference type="Pfam" id="PF01694"/>
    </source>
</evidence>
<protein>
    <submittedName>
        <fullName evidence="9">Rhomboid family intramembrane serine protease</fullName>
    </submittedName>
</protein>
<keyword evidence="10" id="KW-1185">Reference proteome</keyword>
<keyword evidence="6 7" id="KW-0472">Membrane</keyword>
<feature type="transmembrane region" description="Helical" evidence="7">
    <location>
        <begin position="213"/>
        <end position="231"/>
    </location>
</feature>
<dbReference type="PANTHER" id="PTHR43731:SF14">
    <property type="entry name" value="PRESENILIN-ASSOCIATED RHOMBOID-LIKE PROTEIN, MITOCHONDRIAL"/>
    <property type="match status" value="1"/>
</dbReference>
<keyword evidence="3 7" id="KW-0812">Transmembrane</keyword>
<keyword evidence="4" id="KW-0378">Hydrolase</keyword>
<keyword evidence="9" id="KW-0645">Protease</keyword>
<evidence type="ECO:0000256" key="3">
    <source>
        <dbReference type="ARBA" id="ARBA00022692"/>
    </source>
</evidence>
<feature type="transmembrane region" description="Helical" evidence="7">
    <location>
        <begin position="131"/>
        <end position="150"/>
    </location>
</feature>
<sequence>MTTPPEPTGTQAGLPACVRHPGRQTGLRCTRCDRPACPECLVEASVGFQCVDCVRQARSEVRRATTVAGAELADKPVLVPVFIGVNVAMFVITVALARDLFNNQQSELFAALLHYAPSIAEGEWWRIVTSGFLHFGPVHVLVNCVALWFLRDLELLLGRLRFALVYFLSMLGGSLAVYLFAALGTRTAGASGAVYGMLGGLLVAVIRLKRDKHVLMSVLGIIALNIAFSITVPGISLLGHLGGLFVGAVVTAGMVYAPPAKRKPVQIGTVAAVIVVVAALFVVRTPQVNDQVFCTNPTTLECYYATRL</sequence>
<dbReference type="PANTHER" id="PTHR43731">
    <property type="entry name" value="RHOMBOID PROTEASE"/>
    <property type="match status" value="1"/>
</dbReference>
<dbReference type="InterPro" id="IPR022764">
    <property type="entry name" value="Peptidase_S54_rhomboid_dom"/>
</dbReference>
<evidence type="ECO:0000256" key="6">
    <source>
        <dbReference type="ARBA" id="ARBA00023136"/>
    </source>
</evidence>
<dbReference type="Gene3D" id="1.20.1540.10">
    <property type="entry name" value="Rhomboid-like"/>
    <property type="match status" value="1"/>
</dbReference>
<feature type="transmembrane region" description="Helical" evidence="7">
    <location>
        <begin position="187"/>
        <end position="206"/>
    </location>
</feature>